<reference evidence="2" key="1">
    <citation type="submission" date="2020-05" db="EMBL/GenBank/DDBJ databases">
        <authorList>
            <person name="Chiriac C."/>
            <person name="Salcher M."/>
            <person name="Ghai R."/>
            <person name="Kavagutti S V."/>
        </authorList>
    </citation>
    <scope>NUCLEOTIDE SEQUENCE</scope>
</reference>
<accession>A0A6J5S5Q5</accession>
<evidence type="ECO:0000313" key="1">
    <source>
        <dbReference type="EMBL" id="CAB4172839.1"/>
    </source>
</evidence>
<protein>
    <submittedName>
        <fullName evidence="2">Uncharacterized protein</fullName>
    </submittedName>
</protein>
<proteinExistence type="predicted"/>
<evidence type="ECO:0000313" key="3">
    <source>
        <dbReference type="EMBL" id="CAB5229635.1"/>
    </source>
</evidence>
<organism evidence="2">
    <name type="scientific">uncultured Caudovirales phage</name>
    <dbReference type="NCBI Taxonomy" id="2100421"/>
    <lineage>
        <taxon>Viruses</taxon>
        <taxon>Duplodnaviria</taxon>
        <taxon>Heunggongvirae</taxon>
        <taxon>Uroviricota</taxon>
        <taxon>Caudoviricetes</taxon>
        <taxon>Peduoviridae</taxon>
        <taxon>Maltschvirus</taxon>
        <taxon>Maltschvirus maltsch</taxon>
    </lineage>
</organism>
<dbReference type="EMBL" id="LR797334">
    <property type="protein sequence ID" value="CAB4203842.1"/>
    <property type="molecule type" value="Genomic_DNA"/>
</dbReference>
<dbReference type="EMBL" id="LR798409">
    <property type="protein sequence ID" value="CAB5229635.1"/>
    <property type="molecule type" value="Genomic_DNA"/>
</dbReference>
<gene>
    <name evidence="2" type="ORF">UFOVP1392_4</name>
    <name evidence="3" type="ORF">UFOVP1569_3</name>
    <name evidence="1" type="ORF">UFOVP952_14</name>
</gene>
<dbReference type="EMBL" id="LR796889">
    <property type="protein sequence ID" value="CAB4172839.1"/>
    <property type="molecule type" value="Genomic_DNA"/>
</dbReference>
<evidence type="ECO:0000313" key="2">
    <source>
        <dbReference type="EMBL" id="CAB4203842.1"/>
    </source>
</evidence>
<sequence length="56" mass="6221">MSQQTIAALIRERASLEARGLPARVKEVDEQLRLLGAKGVTPAKRAEQRVPKKARK</sequence>
<name>A0A6J5S5Q5_9CAUD</name>